<organism evidence="2 3">
    <name type="scientific">Levilactobacillus lanxiensis</name>
    <dbReference type="NCBI Taxonomy" id="2799568"/>
    <lineage>
        <taxon>Bacteria</taxon>
        <taxon>Bacillati</taxon>
        <taxon>Bacillota</taxon>
        <taxon>Bacilli</taxon>
        <taxon>Lactobacillales</taxon>
        <taxon>Lactobacillaceae</taxon>
        <taxon>Levilactobacillus</taxon>
    </lineage>
</organism>
<keyword evidence="3" id="KW-1185">Reference proteome</keyword>
<dbReference type="Proteomes" id="UP001597189">
    <property type="component" value="Unassembled WGS sequence"/>
</dbReference>
<sequence>MMNRLTKMIGAALVAASLGLVVSGISQAPETANAAVKTHKLTSLPKAFRGTWYTSYKGKGRKIKASAKKFDISTYRHALDRNSYSAASEQYFTPYRLSGKKIHKQTLYLLNGIGLSTVRRTTIKGKPVLIQYNEQEHGTILTIFTRTKKASVQKVYSGFNPFGMSVYTRKDALKNRKFYRTIDPIVRKQFGAAVKKKVDKGGKTGKFKHINVVSYTAYGFWEGIAN</sequence>
<comment type="caution">
    <text evidence="2">The sequence shown here is derived from an EMBL/GenBank/DDBJ whole genome shotgun (WGS) entry which is preliminary data.</text>
</comment>
<keyword evidence="1" id="KW-0732">Signal</keyword>
<reference evidence="3" key="1">
    <citation type="journal article" date="2019" name="Int. J. Syst. Evol. Microbiol.">
        <title>The Global Catalogue of Microorganisms (GCM) 10K type strain sequencing project: providing services to taxonomists for standard genome sequencing and annotation.</title>
        <authorList>
            <consortium name="The Broad Institute Genomics Platform"/>
            <consortium name="The Broad Institute Genome Sequencing Center for Infectious Disease"/>
            <person name="Wu L."/>
            <person name="Ma J."/>
        </authorList>
    </citation>
    <scope>NUCLEOTIDE SEQUENCE [LARGE SCALE GENOMIC DNA]</scope>
    <source>
        <strain evidence="3">CCM 8979</strain>
    </source>
</reference>
<dbReference type="EMBL" id="JBHTOD010000002">
    <property type="protein sequence ID" value="MFD1454503.1"/>
    <property type="molecule type" value="Genomic_DNA"/>
</dbReference>
<feature type="signal peptide" evidence="1">
    <location>
        <begin position="1"/>
        <end position="28"/>
    </location>
</feature>
<evidence type="ECO:0000313" key="2">
    <source>
        <dbReference type="EMBL" id="MFD1454503.1"/>
    </source>
</evidence>
<evidence type="ECO:0000313" key="3">
    <source>
        <dbReference type="Proteomes" id="UP001597189"/>
    </source>
</evidence>
<feature type="chain" id="PRO_5046361582" evidence="1">
    <location>
        <begin position="29"/>
        <end position="226"/>
    </location>
</feature>
<protein>
    <submittedName>
        <fullName evidence="2">Uncharacterized protein</fullName>
    </submittedName>
</protein>
<accession>A0ABW4D1Q9</accession>
<dbReference type="RefSeq" id="WP_203643557.1">
    <property type="nucleotide sequence ID" value="NZ_BOLN01000002.1"/>
</dbReference>
<evidence type="ECO:0000256" key="1">
    <source>
        <dbReference type="SAM" id="SignalP"/>
    </source>
</evidence>
<proteinExistence type="predicted"/>
<name>A0ABW4D1Q9_9LACO</name>
<gene>
    <name evidence="2" type="ORF">ACFQ44_02260</name>
</gene>